<dbReference type="Pfam" id="PF00326">
    <property type="entry name" value="Peptidase_S9"/>
    <property type="match status" value="1"/>
</dbReference>
<evidence type="ECO:0000256" key="1">
    <source>
        <dbReference type="ARBA" id="ARBA00022801"/>
    </source>
</evidence>
<keyword evidence="1" id="KW-0378">Hydrolase</keyword>
<dbReference type="Proteomes" id="UP001165302">
    <property type="component" value="Unassembled WGS sequence"/>
</dbReference>
<dbReference type="InterPro" id="IPR001375">
    <property type="entry name" value="Peptidase_S9_cat"/>
</dbReference>
<reference evidence="3" key="1">
    <citation type="submission" date="2020-10" db="EMBL/GenBank/DDBJ databases">
        <authorList>
            <person name="Lu T."/>
            <person name="Wang Q."/>
            <person name="Han X."/>
        </authorList>
    </citation>
    <scope>NUCLEOTIDE SEQUENCE</scope>
    <source>
        <strain evidence="3">WQ 366</strain>
    </source>
</reference>
<feature type="domain" description="Peptidase S9 prolyl oligopeptidase catalytic" evidence="2">
    <location>
        <begin position="427"/>
        <end position="639"/>
    </location>
</feature>
<dbReference type="Gene3D" id="3.40.50.1820">
    <property type="entry name" value="alpha/beta hydrolase"/>
    <property type="match status" value="1"/>
</dbReference>
<dbReference type="EMBL" id="JADEYP010000026">
    <property type="protein sequence ID" value="MCA5006087.1"/>
    <property type="molecule type" value="Genomic_DNA"/>
</dbReference>
<dbReference type="InterPro" id="IPR029058">
    <property type="entry name" value="AB_hydrolase_fold"/>
</dbReference>
<dbReference type="PANTHER" id="PTHR42776:SF27">
    <property type="entry name" value="DIPEPTIDYL PEPTIDASE FAMILY MEMBER 6"/>
    <property type="match status" value="1"/>
</dbReference>
<accession>A0ABS7Z963</accession>
<dbReference type="RefSeq" id="WP_225554424.1">
    <property type="nucleotide sequence ID" value="NZ_JADEYP010000026.1"/>
</dbReference>
<comment type="caution">
    <text evidence="3">The sequence shown here is derived from an EMBL/GenBank/DDBJ whole genome shotgun (WGS) entry which is preliminary data.</text>
</comment>
<dbReference type="SUPFAM" id="SSF53474">
    <property type="entry name" value="alpha/beta-Hydrolases"/>
    <property type="match status" value="1"/>
</dbReference>
<dbReference type="InterPro" id="IPR011042">
    <property type="entry name" value="6-blade_b-propeller_TolB-like"/>
</dbReference>
<evidence type="ECO:0000313" key="4">
    <source>
        <dbReference type="Proteomes" id="UP001165302"/>
    </source>
</evidence>
<dbReference type="PROSITE" id="PS51257">
    <property type="entry name" value="PROKAR_LIPOPROTEIN"/>
    <property type="match status" value="1"/>
</dbReference>
<keyword evidence="4" id="KW-1185">Reference proteome</keyword>
<proteinExistence type="predicted"/>
<organism evidence="3 4">
    <name type="scientific">Sphingobacterium bovistauri</name>
    <dbReference type="NCBI Taxonomy" id="2781959"/>
    <lineage>
        <taxon>Bacteria</taxon>
        <taxon>Pseudomonadati</taxon>
        <taxon>Bacteroidota</taxon>
        <taxon>Sphingobacteriia</taxon>
        <taxon>Sphingobacteriales</taxon>
        <taxon>Sphingobacteriaceae</taxon>
        <taxon>Sphingobacterium</taxon>
    </lineage>
</organism>
<evidence type="ECO:0000313" key="3">
    <source>
        <dbReference type="EMBL" id="MCA5006087.1"/>
    </source>
</evidence>
<name>A0ABS7Z963_9SPHI</name>
<sequence length="639" mass="74135">MRKLFYLNRSRRFMNIKGILKLVLVTLSTFIYSCGDSVKEDLIPIQDFFDRPDHTNFKISPDGKWVAYLGLEDHCKNIFILNLSNPDSSKQLTYQNSLNVQYYFWATNDSIVFSNAQSYQDSLRLFTVDIHSEQINPLFETSKHTIKWLSPARAFNGYLFAQMNRRDSTVIDLYKIPLKGGQPILVDENSNHFNDWFVSSDGKVRIALSSDSVQDKLWYREDENKRFKEVLETDFASLIYPLGPVKDINNSIYALSNRGRDKVALVRLNLESGQETILSKNDEVDMNADGYSFARQEVLFSTAFDKRKATTIYNKELKNIYLQISSKFEGNSVDIIEVDSSFNTILFRTYTDTNPGGIYYYHKGIIKELTPLNPSLRDKKLSHMEEIAFDSRDGKRIKGYLTYPLKKQDKYPVVVLVHDGPNRRDVWGFNSEVQFLANRGYAVFQVNFRGSVGLGKEFYVAGFKQWGGEIQNDINDGVAWLIHKGIADKDRVAIMGTGFGGYSALYAACFNPTMYKCAISSSGYINLFTYFKEFPPYYNSYKQLYYRIIGNPQKEYELFKAISPLFHADKVRMPVLMFQGGKDRYNTMTDVNQFVQKLRSNNVELTYIYKEDEGRRFRKDENIIEFYQNIEAFLKEQMK</sequence>
<evidence type="ECO:0000259" key="2">
    <source>
        <dbReference type="Pfam" id="PF00326"/>
    </source>
</evidence>
<dbReference type="Gene3D" id="2.120.10.30">
    <property type="entry name" value="TolB, C-terminal domain"/>
    <property type="match status" value="1"/>
</dbReference>
<gene>
    <name evidence="3" type="ORF">IPZ78_13095</name>
</gene>
<dbReference type="PANTHER" id="PTHR42776">
    <property type="entry name" value="SERINE PEPTIDASE S9 FAMILY MEMBER"/>
    <property type="match status" value="1"/>
</dbReference>
<protein>
    <submittedName>
        <fullName evidence="3">S9 family peptidase</fullName>
    </submittedName>
</protein>
<dbReference type="SUPFAM" id="SSF69304">
    <property type="entry name" value="Tricorn protease N-terminal domain"/>
    <property type="match status" value="1"/>
</dbReference>